<feature type="domain" description="Protein FecR C-terminal" evidence="3">
    <location>
        <begin position="313"/>
        <end position="381"/>
    </location>
</feature>
<evidence type="ECO:0000313" key="6">
    <source>
        <dbReference type="Proteomes" id="UP000286063"/>
    </source>
</evidence>
<evidence type="ECO:0000313" key="4">
    <source>
        <dbReference type="EMBL" id="QRO50128.1"/>
    </source>
</evidence>
<organism evidence="5 6">
    <name type="scientific">Butyricimonas virosa</name>
    <dbReference type="NCBI Taxonomy" id="544645"/>
    <lineage>
        <taxon>Bacteria</taxon>
        <taxon>Pseudomonadati</taxon>
        <taxon>Bacteroidota</taxon>
        <taxon>Bacteroidia</taxon>
        <taxon>Bacteroidales</taxon>
        <taxon>Odoribacteraceae</taxon>
        <taxon>Butyricimonas</taxon>
    </lineage>
</organism>
<evidence type="ECO:0000259" key="2">
    <source>
        <dbReference type="Pfam" id="PF04773"/>
    </source>
</evidence>
<keyword evidence="7" id="KW-1185">Reference proteome</keyword>
<dbReference type="Gene3D" id="2.60.120.1440">
    <property type="match status" value="1"/>
</dbReference>
<reference evidence="5 6" key="1">
    <citation type="submission" date="2018-08" db="EMBL/GenBank/DDBJ databases">
        <title>A genome reference for cultivated species of the human gut microbiota.</title>
        <authorList>
            <person name="Zou Y."/>
            <person name="Xue W."/>
            <person name="Luo G."/>
        </authorList>
    </citation>
    <scope>NUCLEOTIDE SEQUENCE [LARGE SCALE GENOMIC DNA]</scope>
    <source>
        <strain evidence="5 6">OF02-7</strain>
    </source>
</reference>
<dbReference type="GO" id="GO:0016989">
    <property type="term" value="F:sigma factor antagonist activity"/>
    <property type="evidence" value="ECO:0007669"/>
    <property type="project" value="TreeGrafter"/>
</dbReference>
<keyword evidence="1" id="KW-0472">Membrane</keyword>
<dbReference type="Gene3D" id="3.55.50.30">
    <property type="match status" value="1"/>
</dbReference>
<name>A0A413IQJ7_9BACT</name>
<dbReference type="PIRSF" id="PIRSF018266">
    <property type="entry name" value="FecR"/>
    <property type="match status" value="1"/>
</dbReference>
<dbReference type="EMBL" id="QSCR01000006">
    <property type="protein sequence ID" value="RGY19520.1"/>
    <property type="molecule type" value="Genomic_DNA"/>
</dbReference>
<dbReference type="EMBL" id="CP069450">
    <property type="protein sequence ID" value="QRO50128.1"/>
    <property type="molecule type" value="Genomic_DNA"/>
</dbReference>
<protein>
    <submittedName>
        <fullName evidence="4">DUF4974 domain-containing protein</fullName>
    </submittedName>
    <submittedName>
        <fullName evidence="5">FecR family protein</fullName>
    </submittedName>
</protein>
<feature type="transmembrane region" description="Helical" evidence="1">
    <location>
        <begin position="86"/>
        <end position="105"/>
    </location>
</feature>
<dbReference type="RefSeq" id="WP_051465728.1">
    <property type="nucleotide sequence ID" value="NZ_CAJUBB010000015.1"/>
</dbReference>
<proteinExistence type="predicted"/>
<dbReference type="Pfam" id="PF04773">
    <property type="entry name" value="FecR"/>
    <property type="match status" value="1"/>
</dbReference>
<accession>A0A413IQJ7</accession>
<sequence length="385" mass="43844">MTDYPFQIAVLIQKSIVGVLTDEEREQLERWMAESDEHERMYREFVRPGFLEEARKEHHQFQAGEGYRRFVAGKRKSDRLRIGKRWAAVAAMGTLVIGVALAFLLREQSGTEQDGHLPVAEVIKPGKAGAVLTLSDGRQVVLSDSLETQLKERTADIRVQGKRLDYSAEHVGPLLVYNTITVPRGGEYQLTLADGTQVWLNAETELKYPVAFADEVREVMLTGEAYFEVAKNVSRPFVVKAGQLDIKVLGTSFNVKAYPSETQQATLVQGKVEVCAGNYSRKLQPGEQLNYSSEGPEIRNVDVKAYTAWKDRRFVFNDDLLEEVIRKLGRWYDVEFILRDAEVREIRFTGNLPKYRNLDQVLNKLELTTHIRFVQDGRAIEVFAE</sequence>
<dbReference type="OrthoDB" id="1096341at2"/>
<evidence type="ECO:0000313" key="7">
    <source>
        <dbReference type="Proteomes" id="UP000654720"/>
    </source>
</evidence>
<dbReference type="GeneID" id="93097095"/>
<keyword evidence="1" id="KW-0812">Transmembrane</keyword>
<evidence type="ECO:0000313" key="5">
    <source>
        <dbReference type="EMBL" id="RGY19520.1"/>
    </source>
</evidence>
<evidence type="ECO:0000259" key="3">
    <source>
        <dbReference type="Pfam" id="PF16344"/>
    </source>
</evidence>
<dbReference type="Proteomes" id="UP000286063">
    <property type="component" value="Unassembled WGS sequence"/>
</dbReference>
<dbReference type="FunFam" id="2.60.120.1440:FF:000001">
    <property type="entry name" value="Putative anti-sigma factor"/>
    <property type="match status" value="1"/>
</dbReference>
<dbReference type="PANTHER" id="PTHR30273:SF2">
    <property type="entry name" value="PROTEIN FECR"/>
    <property type="match status" value="1"/>
</dbReference>
<evidence type="ECO:0000256" key="1">
    <source>
        <dbReference type="SAM" id="Phobius"/>
    </source>
</evidence>
<dbReference type="Pfam" id="PF16344">
    <property type="entry name" value="FecR_C"/>
    <property type="match status" value="1"/>
</dbReference>
<dbReference type="Proteomes" id="UP000654720">
    <property type="component" value="Chromosome"/>
</dbReference>
<gene>
    <name evidence="5" type="ORF">DXA50_06190</name>
    <name evidence="4" type="ORF">I6J59_00345</name>
</gene>
<dbReference type="InterPro" id="IPR032508">
    <property type="entry name" value="FecR_C"/>
</dbReference>
<dbReference type="InterPro" id="IPR012373">
    <property type="entry name" value="Ferrdict_sens_TM"/>
</dbReference>
<reference evidence="4 7" key="2">
    <citation type="submission" date="2021-02" db="EMBL/GenBank/DDBJ databases">
        <title>FDA dAtabase for Regulatory Grade micrObial Sequences (FDA-ARGOS): Supporting development and validation of Infectious Disease Dx tests.</title>
        <authorList>
            <person name="Carlson P."/>
            <person name="Fischbach M."/>
            <person name="Hastie J."/>
            <person name="Bilen M."/>
            <person name="Cheng A."/>
            <person name="Tallon L."/>
            <person name="Sadzewicz L."/>
            <person name="Zhao X."/>
            <person name="Boylan J."/>
            <person name="Ott S."/>
            <person name="Bowen H."/>
            <person name="Vavikolanu K."/>
            <person name="Mehta A."/>
            <person name="Aluvathingal J."/>
            <person name="Nadendla S."/>
            <person name="Yan Y."/>
            <person name="Sichtig H."/>
        </authorList>
    </citation>
    <scope>NUCLEOTIDE SEQUENCE [LARGE SCALE GENOMIC DNA]</scope>
    <source>
        <strain evidence="4 7">FDAARGOS_1229</strain>
    </source>
</reference>
<dbReference type="InterPro" id="IPR006860">
    <property type="entry name" value="FecR"/>
</dbReference>
<dbReference type="PANTHER" id="PTHR30273">
    <property type="entry name" value="PERIPLASMIC SIGNAL SENSOR AND SIGMA FACTOR ACTIVATOR FECR-RELATED"/>
    <property type="match status" value="1"/>
</dbReference>
<keyword evidence="1" id="KW-1133">Transmembrane helix</keyword>
<dbReference type="AlphaFoldDB" id="A0A413IQJ7"/>
<feature type="domain" description="FecR protein" evidence="2">
    <location>
        <begin position="179"/>
        <end position="273"/>
    </location>
</feature>